<comment type="cofactor">
    <cofactor evidence="1">
        <name>pyridoxal 5'-phosphate</name>
        <dbReference type="ChEBI" id="CHEBI:597326"/>
    </cofactor>
</comment>
<organism evidence="7 8">
    <name type="scientific">Metabacillus herbersteinensis</name>
    <dbReference type="NCBI Taxonomy" id="283816"/>
    <lineage>
        <taxon>Bacteria</taxon>
        <taxon>Bacillati</taxon>
        <taxon>Bacillota</taxon>
        <taxon>Bacilli</taxon>
        <taxon>Bacillales</taxon>
        <taxon>Bacillaceae</taxon>
        <taxon>Metabacillus</taxon>
    </lineage>
</organism>
<dbReference type="InterPro" id="IPR015421">
    <property type="entry name" value="PyrdxlP-dep_Trfase_major"/>
</dbReference>
<dbReference type="Gene3D" id="3.40.640.10">
    <property type="entry name" value="Type I PLP-dependent aspartate aminotransferase-like (Major domain)"/>
    <property type="match status" value="1"/>
</dbReference>
<dbReference type="CDD" id="cd00609">
    <property type="entry name" value="AAT_like"/>
    <property type="match status" value="1"/>
</dbReference>
<keyword evidence="3" id="KW-0663">Pyridoxal phosphate</keyword>
<evidence type="ECO:0000313" key="7">
    <source>
        <dbReference type="EMBL" id="MFC0271020.1"/>
    </source>
</evidence>
<dbReference type="InterPro" id="IPR051798">
    <property type="entry name" value="Class-II_PLP-Dep_Aminotrans"/>
</dbReference>
<comment type="similarity">
    <text evidence="5">Belongs to the class-II pyridoxal-phosphate-dependent aminotransferase family. MalY/PatB cystathionine beta-lyase subfamily.</text>
</comment>
<dbReference type="SUPFAM" id="SSF53383">
    <property type="entry name" value="PLP-dependent transferases"/>
    <property type="match status" value="1"/>
</dbReference>
<dbReference type="PANTHER" id="PTHR43525:SF1">
    <property type="entry name" value="PROTEIN MALY"/>
    <property type="match status" value="1"/>
</dbReference>
<feature type="domain" description="Aminotransferase class I/classII large" evidence="6">
    <location>
        <begin position="37"/>
        <end position="383"/>
    </location>
</feature>
<evidence type="ECO:0000259" key="6">
    <source>
        <dbReference type="Pfam" id="PF00155"/>
    </source>
</evidence>
<keyword evidence="4 7" id="KW-0456">Lyase</keyword>
<evidence type="ECO:0000313" key="8">
    <source>
        <dbReference type="Proteomes" id="UP001589854"/>
    </source>
</evidence>
<evidence type="ECO:0000256" key="4">
    <source>
        <dbReference type="ARBA" id="ARBA00023239"/>
    </source>
</evidence>
<dbReference type="Pfam" id="PF00155">
    <property type="entry name" value="Aminotran_1_2"/>
    <property type="match status" value="1"/>
</dbReference>
<dbReference type="EMBL" id="JBHLVO010000003">
    <property type="protein sequence ID" value="MFC0271020.1"/>
    <property type="molecule type" value="Genomic_DNA"/>
</dbReference>
<dbReference type="Gene3D" id="3.90.1150.10">
    <property type="entry name" value="Aspartate Aminotransferase, domain 1"/>
    <property type="match status" value="1"/>
</dbReference>
<dbReference type="Proteomes" id="UP001589854">
    <property type="component" value="Unassembled WGS sequence"/>
</dbReference>
<dbReference type="PANTHER" id="PTHR43525">
    <property type="entry name" value="PROTEIN MALY"/>
    <property type="match status" value="1"/>
</dbReference>
<comment type="caution">
    <text evidence="7">The sequence shown here is derived from an EMBL/GenBank/DDBJ whole genome shotgun (WGS) entry which is preliminary data.</text>
</comment>
<evidence type="ECO:0000256" key="5">
    <source>
        <dbReference type="ARBA" id="ARBA00037974"/>
    </source>
</evidence>
<dbReference type="InterPro" id="IPR004839">
    <property type="entry name" value="Aminotransferase_I/II_large"/>
</dbReference>
<dbReference type="RefSeq" id="WP_378931631.1">
    <property type="nucleotide sequence ID" value="NZ_JBHLVO010000003.1"/>
</dbReference>
<gene>
    <name evidence="7" type="ORF">ACFFIX_06100</name>
</gene>
<dbReference type="InterPro" id="IPR015422">
    <property type="entry name" value="PyrdxlP-dep_Trfase_small"/>
</dbReference>
<dbReference type="GO" id="GO:0047804">
    <property type="term" value="F:cysteine-S-conjugate beta-lyase activity"/>
    <property type="evidence" value="ECO:0007669"/>
    <property type="project" value="UniProtKB-EC"/>
</dbReference>
<dbReference type="EC" id="4.4.1.13" evidence="2"/>
<dbReference type="NCBIfam" id="TIGR04350">
    <property type="entry name" value="C_S_lyase_PatB"/>
    <property type="match status" value="1"/>
</dbReference>
<protein>
    <recommendedName>
        <fullName evidence="2">cysteine-S-conjugate beta-lyase</fullName>
        <ecNumber evidence="2">4.4.1.13</ecNumber>
    </recommendedName>
</protein>
<sequence>MNRFDALVERKMTNSVKWDLTKEIFGYDELLPMWVADMDFPSPDEVLKALHERVNHGVFGYTIPSESTGRAIQQWVNQRHNWKTDPKSYVYSSGVVAALSTSVLAYTEPGDQVVVQPPVYYPFFDTVEKNNRVVLGNELLLENGRYEIDFDDLGKKLAEKKTKLFFLCNPQNPSGRVWRREELERIAELCIKHDVLIISDEIHSDLLLFGNKHIPIAYLSEELAQRSITCISPSKTFNIAGLQAAAIIIPNDSLRRKYNEIQSSQGFFTLNTLGIVAMEAAYSYGEGWLNELLSYLEENVTFLTAYLQEKLPAVKVMVPESTYLVWLDASGLNLEDNELKRLLLQKGKLALEQGSKYGKNGAGFLRMNIACPRSTLEEGLKRFVVAFS</sequence>
<evidence type="ECO:0000256" key="1">
    <source>
        <dbReference type="ARBA" id="ARBA00001933"/>
    </source>
</evidence>
<proteinExistence type="inferred from homology"/>
<reference evidence="7 8" key="1">
    <citation type="submission" date="2024-09" db="EMBL/GenBank/DDBJ databases">
        <authorList>
            <person name="Sun Q."/>
            <person name="Mori K."/>
        </authorList>
    </citation>
    <scope>NUCLEOTIDE SEQUENCE [LARGE SCALE GENOMIC DNA]</scope>
    <source>
        <strain evidence="7 8">CCM 7228</strain>
    </source>
</reference>
<evidence type="ECO:0000256" key="3">
    <source>
        <dbReference type="ARBA" id="ARBA00022898"/>
    </source>
</evidence>
<dbReference type="InterPro" id="IPR027619">
    <property type="entry name" value="C-S_lyase_PatB-like"/>
</dbReference>
<name>A0ABV6GBH1_9BACI</name>
<dbReference type="InterPro" id="IPR015424">
    <property type="entry name" value="PyrdxlP-dep_Trfase"/>
</dbReference>
<evidence type="ECO:0000256" key="2">
    <source>
        <dbReference type="ARBA" id="ARBA00012224"/>
    </source>
</evidence>
<keyword evidence="8" id="KW-1185">Reference proteome</keyword>
<accession>A0ABV6GBH1</accession>